<proteinExistence type="predicted"/>
<dbReference type="AlphaFoldDB" id="A0A8S1LXI9"/>
<keyword evidence="2" id="KW-1185">Reference proteome</keyword>
<dbReference type="OMA" id="FPEQFED"/>
<dbReference type="PANTHER" id="PTHR16231:SF4">
    <property type="entry name" value="COMM DOMAIN-CONTAINING PROTEIN 4"/>
    <property type="match status" value="1"/>
</dbReference>
<organism evidence="1 2">
    <name type="scientific">Paramecium primaurelia</name>
    <dbReference type="NCBI Taxonomy" id="5886"/>
    <lineage>
        <taxon>Eukaryota</taxon>
        <taxon>Sar</taxon>
        <taxon>Alveolata</taxon>
        <taxon>Ciliophora</taxon>
        <taxon>Intramacronucleata</taxon>
        <taxon>Oligohymenophorea</taxon>
        <taxon>Peniculida</taxon>
        <taxon>Parameciidae</taxon>
        <taxon>Paramecium</taxon>
    </lineage>
</organism>
<dbReference type="Proteomes" id="UP000688137">
    <property type="component" value="Unassembled WGS sequence"/>
</dbReference>
<dbReference type="PANTHER" id="PTHR16231">
    <property type="entry name" value="COMM DOMAIN-CONTAINING PROTEIN 4-8 FAMILY MEMBER"/>
    <property type="match status" value="1"/>
</dbReference>
<accession>A0A8S1LXI9</accession>
<dbReference type="EMBL" id="CAJJDM010000045">
    <property type="protein sequence ID" value="CAD8070261.1"/>
    <property type="molecule type" value="Genomic_DNA"/>
</dbReference>
<dbReference type="InterPro" id="IPR047155">
    <property type="entry name" value="COMMD4/6/7/8"/>
</dbReference>
<reference evidence="1" key="1">
    <citation type="submission" date="2021-01" db="EMBL/GenBank/DDBJ databases">
        <authorList>
            <consortium name="Genoscope - CEA"/>
            <person name="William W."/>
        </authorList>
    </citation>
    <scope>NUCLEOTIDE SEQUENCE</scope>
</reference>
<evidence type="ECO:0000313" key="2">
    <source>
        <dbReference type="Proteomes" id="UP000688137"/>
    </source>
</evidence>
<name>A0A8S1LXI9_PARPR</name>
<gene>
    <name evidence="1" type="ORF">PPRIM_AZ9-3.1.T0450139</name>
</gene>
<comment type="caution">
    <text evidence="1">The sequence shown here is derived from an EMBL/GenBank/DDBJ whole genome shotgun (WGS) entry which is preliminary data.</text>
</comment>
<protein>
    <recommendedName>
        <fullName evidence="3">COMM domain-containing protein</fullName>
    </recommendedName>
</protein>
<evidence type="ECO:0008006" key="3">
    <source>
        <dbReference type="Google" id="ProtNLM"/>
    </source>
</evidence>
<sequence length="201" mass="23118">MRFLFCGDSNCPEWFLAESALLTKIASVKMKLVTQYILQNIVEGIDTSAKIFKMLEGSGFNQQEINSTIACVSYIVENSAKYDVSEQILIKELIDLGLPKENCEQLSKTFKQYKDKLQQIYENQIIRIGKAVEFHYGISKFIVSESVAPQKQIEGNRFIDTNITFQHDNGKQECCQFVIFPEQLEDMLNSFKKAQKLMMQL</sequence>
<dbReference type="Pfam" id="PF21672">
    <property type="entry name" value="COMM_HN"/>
    <property type="match status" value="1"/>
</dbReference>
<evidence type="ECO:0000313" key="1">
    <source>
        <dbReference type="EMBL" id="CAD8070261.1"/>
    </source>
</evidence>